<protein>
    <submittedName>
        <fullName evidence="2">HD domain-containing protein</fullName>
    </submittedName>
</protein>
<evidence type="ECO:0000313" key="3">
    <source>
        <dbReference type="Proteomes" id="UP000639396"/>
    </source>
</evidence>
<dbReference type="CDD" id="cd00077">
    <property type="entry name" value="HDc"/>
    <property type="match status" value="1"/>
</dbReference>
<dbReference type="PANTHER" id="PTHR43155">
    <property type="entry name" value="CYCLIC DI-GMP PHOSPHODIESTERASE PA4108-RELATED"/>
    <property type="match status" value="1"/>
</dbReference>
<accession>A0A927GXQ0</accession>
<gene>
    <name evidence="2" type="ORF">IDH45_03545</name>
</gene>
<dbReference type="SMART" id="SM00471">
    <property type="entry name" value="HDc"/>
    <property type="match status" value="1"/>
</dbReference>
<dbReference type="SUPFAM" id="SSF109604">
    <property type="entry name" value="HD-domain/PDEase-like"/>
    <property type="match status" value="1"/>
</dbReference>
<evidence type="ECO:0000313" key="2">
    <source>
        <dbReference type="EMBL" id="MBD2861061.1"/>
    </source>
</evidence>
<dbReference type="AlphaFoldDB" id="A0A927GXQ0"/>
<dbReference type="InterPro" id="IPR003607">
    <property type="entry name" value="HD/PDEase_dom"/>
</dbReference>
<dbReference type="RefSeq" id="WP_190924700.1">
    <property type="nucleotide sequence ID" value="NZ_JACXJA010000003.1"/>
</dbReference>
<dbReference type="Pfam" id="PF13487">
    <property type="entry name" value="HD_5"/>
    <property type="match status" value="1"/>
</dbReference>
<sequence>MLYAINRLLQRLSDKDRETFEHVGRVGALAQCWVTHYPLAGLEDRQVFIVGCCVHDVGKIKIETAILQKTCKLDQGEWDRMRTHPESGSELLMQEGMKDARLLDIVKYHHERWDGSGYPTGLGSSRIPRLARMCSIVDAFDAMISDRPYKKGKTVEQAKVELLEQSGIQFDEELVRQFLSLPDHLLRNPPAVRLDEVAEQGDLFYELTSHRKN</sequence>
<evidence type="ECO:0000259" key="1">
    <source>
        <dbReference type="PROSITE" id="PS51832"/>
    </source>
</evidence>
<feature type="domain" description="HD-GYP" evidence="1">
    <location>
        <begin position="1"/>
        <end position="194"/>
    </location>
</feature>
<proteinExistence type="predicted"/>
<name>A0A927GXQ0_9BACL</name>
<dbReference type="InterPro" id="IPR037522">
    <property type="entry name" value="HD_GYP_dom"/>
</dbReference>
<dbReference type="Proteomes" id="UP000639396">
    <property type="component" value="Unassembled WGS sequence"/>
</dbReference>
<reference evidence="2" key="1">
    <citation type="submission" date="2020-09" db="EMBL/GenBank/DDBJ databases">
        <title>A novel bacterium of genus Paenibacillus, isolated from South China Sea.</title>
        <authorList>
            <person name="Huang H."/>
            <person name="Mo K."/>
            <person name="Hu Y."/>
        </authorList>
    </citation>
    <scope>NUCLEOTIDE SEQUENCE</scope>
    <source>
        <strain evidence="2">IB182363</strain>
    </source>
</reference>
<dbReference type="Gene3D" id="1.10.3210.10">
    <property type="entry name" value="Hypothetical protein af1432"/>
    <property type="match status" value="1"/>
</dbReference>
<dbReference type="EMBL" id="JACXJA010000003">
    <property type="protein sequence ID" value="MBD2861061.1"/>
    <property type="molecule type" value="Genomic_DNA"/>
</dbReference>
<dbReference type="PANTHER" id="PTHR43155:SF2">
    <property type="entry name" value="CYCLIC DI-GMP PHOSPHODIESTERASE PA4108"/>
    <property type="match status" value="1"/>
</dbReference>
<dbReference type="PROSITE" id="PS51832">
    <property type="entry name" value="HD_GYP"/>
    <property type="match status" value="1"/>
</dbReference>
<organism evidence="2 3">
    <name type="scientific">Paenibacillus oceani</name>
    <dbReference type="NCBI Taxonomy" id="2772510"/>
    <lineage>
        <taxon>Bacteria</taxon>
        <taxon>Bacillati</taxon>
        <taxon>Bacillota</taxon>
        <taxon>Bacilli</taxon>
        <taxon>Bacillales</taxon>
        <taxon>Paenibacillaceae</taxon>
        <taxon>Paenibacillus</taxon>
    </lineage>
</organism>
<keyword evidence="3" id="KW-1185">Reference proteome</keyword>
<comment type="caution">
    <text evidence="2">The sequence shown here is derived from an EMBL/GenBank/DDBJ whole genome shotgun (WGS) entry which is preliminary data.</text>
</comment>